<dbReference type="AlphaFoldDB" id="A0A0N7M875"/>
<keyword evidence="3" id="KW-1185">Reference proteome</keyword>
<dbReference type="EMBL" id="CYTW01000001">
    <property type="protein sequence ID" value="CUJ84494.1"/>
    <property type="molecule type" value="Genomic_DNA"/>
</dbReference>
<organism evidence="2 3">
    <name type="scientific">Shimia thalassica</name>
    <dbReference type="NCBI Taxonomy" id="1715693"/>
    <lineage>
        <taxon>Bacteria</taxon>
        <taxon>Pseudomonadati</taxon>
        <taxon>Pseudomonadota</taxon>
        <taxon>Alphaproteobacteria</taxon>
        <taxon>Rhodobacterales</taxon>
        <taxon>Roseobacteraceae</taxon>
    </lineage>
</organism>
<gene>
    <name evidence="2" type="ORF">PH7735_00382</name>
</gene>
<evidence type="ECO:0000313" key="2">
    <source>
        <dbReference type="EMBL" id="CUJ84494.1"/>
    </source>
</evidence>
<dbReference type="RefSeq" id="WP_058309632.1">
    <property type="nucleotide sequence ID" value="NZ_CYTW01000001.1"/>
</dbReference>
<evidence type="ECO:0000256" key="1">
    <source>
        <dbReference type="SAM" id="SignalP"/>
    </source>
</evidence>
<sequence length="84" mass="8780">MKKVIIPLMAVGFVAACGGAPSNNQMTVDRDGANFSGTAGSDWTDQDLRTNAFAALCPTDQKVANLIVSRDEKGVAKFSGTCVK</sequence>
<dbReference type="Proteomes" id="UP000051870">
    <property type="component" value="Unassembled WGS sequence"/>
</dbReference>
<feature type="chain" id="PRO_5006015946" evidence="1">
    <location>
        <begin position="20"/>
        <end position="84"/>
    </location>
</feature>
<proteinExistence type="predicted"/>
<reference evidence="3" key="1">
    <citation type="submission" date="2015-09" db="EMBL/GenBank/DDBJ databases">
        <authorList>
            <person name="Rodrigo-Torres Lidia"/>
            <person name="Arahal R.David."/>
        </authorList>
    </citation>
    <scope>NUCLEOTIDE SEQUENCE [LARGE SCALE GENOMIC DNA]</scope>
    <source>
        <strain evidence="3">CECT 7735</strain>
    </source>
</reference>
<accession>A0A0N7M875</accession>
<protein>
    <submittedName>
        <fullName evidence="2">Uncharacterized protein</fullName>
    </submittedName>
</protein>
<dbReference type="STRING" id="1715693.PH7735_00382"/>
<name>A0A0N7M875_9RHOB</name>
<dbReference type="PROSITE" id="PS51257">
    <property type="entry name" value="PROKAR_LIPOPROTEIN"/>
    <property type="match status" value="1"/>
</dbReference>
<feature type="signal peptide" evidence="1">
    <location>
        <begin position="1"/>
        <end position="19"/>
    </location>
</feature>
<evidence type="ECO:0000313" key="3">
    <source>
        <dbReference type="Proteomes" id="UP000051870"/>
    </source>
</evidence>
<keyword evidence="1" id="KW-0732">Signal</keyword>
<dbReference type="GeneID" id="83879469"/>